<evidence type="ECO:0000313" key="1">
    <source>
        <dbReference type="EMBL" id="KAJ8467646.1"/>
    </source>
</evidence>
<reference evidence="1 2" key="1">
    <citation type="submission" date="2022-12" db="EMBL/GenBank/DDBJ databases">
        <title>Chromosome-scale assembly of the Ensete ventricosum genome.</title>
        <authorList>
            <person name="Dussert Y."/>
            <person name="Stocks J."/>
            <person name="Wendawek A."/>
            <person name="Woldeyes F."/>
            <person name="Nichols R.A."/>
            <person name="Borrell J.S."/>
        </authorList>
    </citation>
    <scope>NUCLEOTIDE SEQUENCE [LARGE SCALE GENOMIC DNA]</scope>
    <source>
        <strain evidence="2">cv. Maze</strain>
        <tissue evidence="1">Seeds</tissue>
    </source>
</reference>
<gene>
    <name evidence="1" type="ORF">OPV22_030198</name>
</gene>
<dbReference type="EMBL" id="JAQQAF010000008">
    <property type="protein sequence ID" value="KAJ8467646.1"/>
    <property type="molecule type" value="Genomic_DNA"/>
</dbReference>
<dbReference type="AlphaFoldDB" id="A0AAV8QDH8"/>
<organism evidence="1 2">
    <name type="scientific">Ensete ventricosum</name>
    <name type="common">Abyssinian banana</name>
    <name type="synonym">Musa ensete</name>
    <dbReference type="NCBI Taxonomy" id="4639"/>
    <lineage>
        <taxon>Eukaryota</taxon>
        <taxon>Viridiplantae</taxon>
        <taxon>Streptophyta</taxon>
        <taxon>Embryophyta</taxon>
        <taxon>Tracheophyta</taxon>
        <taxon>Spermatophyta</taxon>
        <taxon>Magnoliopsida</taxon>
        <taxon>Liliopsida</taxon>
        <taxon>Zingiberales</taxon>
        <taxon>Musaceae</taxon>
        <taxon>Ensete</taxon>
    </lineage>
</organism>
<dbReference type="PANTHER" id="PTHR38925">
    <property type="entry name" value="PROTEIN, PUTATIVE-RELATED"/>
    <property type="match status" value="1"/>
</dbReference>
<name>A0AAV8QDH8_ENSVE</name>
<proteinExistence type="predicted"/>
<dbReference type="PANTHER" id="PTHR38925:SF1">
    <property type="entry name" value="PROTEIN, PUTATIVE-RELATED"/>
    <property type="match status" value="1"/>
</dbReference>
<accession>A0AAV8QDH8</accession>
<sequence length="120" mass="12869">MVFHMVVLGKLQLLAGGGHGHWKLLLSLLCPFALKLPFAATCLPSSGVADLLLALRLLVFRIARIFLDEAAAAQGGRGRWERALRLLHERVGAVAGSDAARLGAPRTSEETFNVISMLAL</sequence>
<protein>
    <submittedName>
        <fullName evidence="1">Uncharacterized protein</fullName>
    </submittedName>
</protein>
<evidence type="ECO:0000313" key="2">
    <source>
        <dbReference type="Proteomes" id="UP001222027"/>
    </source>
</evidence>
<dbReference type="Proteomes" id="UP001222027">
    <property type="component" value="Unassembled WGS sequence"/>
</dbReference>
<comment type="caution">
    <text evidence="1">The sequence shown here is derived from an EMBL/GenBank/DDBJ whole genome shotgun (WGS) entry which is preliminary data.</text>
</comment>
<keyword evidence="2" id="KW-1185">Reference proteome</keyword>